<sequence length="138" mass="14683">MRRFATPLLIGYVLGVLALTIPPDFSPDPTDYLGESAWTPLQLVPFAVDAPSFLLNVVMFVPFGVLLPVCVPRVGSFWRVLACSVAASLSIETAQLIINLTLDGLRTVDVNDLVANAVGGVLGFGLLRLARPGPPSRP</sequence>
<dbReference type="Pfam" id="PF04892">
    <property type="entry name" value="VanZ"/>
    <property type="match status" value="1"/>
</dbReference>
<dbReference type="EMBL" id="JBHTBJ010000022">
    <property type="protein sequence ID" value="MFC7277382.1"/>
    <property type="molecule type" value="Genomic_DNA"/>
</dbReference>
<keyword evidence="4" id="KW-1185">Reference proteome</keyword>
<feature type="transmembrane region" description="Helical" evidence="1">
    <location>
        <begin position="53"/>
        <end position="71"/>
    </location>
</feature>
<evidence type="ECO:0000259" key="2">
    <source>
        <dbReference type="Pfam" id="PF04892"/>
    </source>
</evidence>
<feature type="transmembrane region" description="Helical" evidence="1">
    <location>
        <begin position="78"/>
        <end position="98"/>
    </location>
</feature>
<dbReference type="InterPro" id="IPR053150">
    <property type="entry name" value="Teicoplanin_resist-assoc"/>
</dbReference>
<feature type="domain" description="VanZ-like" evidence="2">
    <location>
        <begin position="12"/>
        <end position="130"/>
    </location>
</feature>
<accession>A0ABW2HZ27</accession>
<dbReference type="RefSeq" id="WP_378972898.1">
    <property type="nucleotide sequence ID" value="NZ_JBHTBJ010000022.1"/>
</dbReference>
<keyword evidence="1" id="KW-0472">Membrane</keyword>
<gene>
    <name evidence="3" type="ORF">ACFQS1_25600</name>
</gene>
<evidence type="ECO:0000313" key="3">
    <source>
        <dbReference type="EMBL" id="MFC7277382.1"/>
    </source>
</evidence>
<dbReference type="Proteomes" id="UP001596548">
    <property type="component" value="Unassembled WGS sequence"/>
</dbReference>
<keyword evidence="1" id="KW-1133">Transmembrane helix</keyword>
<comment type="caution">
    <text evidence="3">The sequence shown here is derived from an EMBL/GenBank/DDBJ whole genome shotgun (WGS) entry which is preliminary data.</text>
</comment>
<protein>
    <submittedName>
        <fullName evidence="3">VanZ family protein</fullName>
    </submittedName>
</protein>
<name>A0ABW2HZ27_9ACTN</name>
<reference evidence="4" key="1">
    <citation type="journal article" date="2019" name="Int. J. Syst. Evol. Microbiol.">
        <title>The Global Catalogue of Microorganisms (GCM) 10K type strain sequencing project: providing services to taxonomists for standard genome sequencing and annotation.</title>
        <authorList>
            <consortium name="The Broad Institute Genomics Platform"/>
            <consortium name="The Broad Institute Genome Sequencing Center for Infectious Disease"/>
            <person name="Wu L."/>
            <person name="Ma J."/>
        </authorList>
    </citation>
    <scope>NUCLEOTIDE SEQUENCE [LARGE SCALE GENOMIC DNA]</scope>
    <source>
        <strain evidence="4">XZYJT-10</strain>
    </source>
</reference>
<evidence type="ECO:0000313" key="4">
    <source>
        <dbReference type="Proteomes" id="UP001596548"/>
    </source>
</evidence>
<dbReference type="InterPro" id="IPR006976">
    <property type="entry name" value="VanZ-like"/>
</dbReference>
<keyword evidence="1" id="KW-0812">Transmembrane</keyword>
<dbReference type="PANTHER" id="PTHR36834:SF1">
    <property type="entry name" value="INTEGRAL MEMBRANE PROTEIN"/>
    <property type="match status" value="1"/>
</dbReference>
<dbReference type="PANTHER" id="PTHR36834">
    <property type="entry name" value="MEMBRANE PROTEIN-RELATED"/>
    <property type="match status" value="1"/>
</dbReference>
<organism evidence="3 4">
    <name type="scientific">Paractinoplanes rhizophilus</name>
    <dbReference type="NCBI Taxonomy" id="1416877"/>
    <lineage>
        <taxon>Bacteria</taxon>
        <taxon>Bacillati</taxon>
        <taxon>Actinomycetota</taxon>
        <taxon>Actinomycetes</taxon>
        <taxon>Micromonosporales</taxon>
        <taxon>Micromonosporaceae</taxon>
        <taxon>Paractinoplanes</taxon>
    </lineage>
</organism>
<feature type="transmembrane region" description="Helical" evidence="1">
    <location>
        <begin position="113"/>
        <end position="130"/>
    </location>
</feature>
<proteinExistence type="predicted"/>
<evidence type="ECO:0000256" key="1">
    <source>
        <dbReference type="SAM" id="Phobius"/>
    </source>
</evidence>